<dbReference type="InterPro" id="IPR013210">
    <property type="entry name" value="LRR_N_plant-typ"/>
</dbReference>
<dbReference type="PANTHER" id="PTHR48063:SF112">
    <property type="entry name" value="RECEPTOR LIKE PROTEIN 30-LIKE"/>
    <property type="match status" value="1"/>
</dbReference>
<evidence type="ECO:0000256" key="2">
    <source>
        <dbReference type="ARBA" id="ARBA00009592"/>
    </source>
</evidence>
<dbReference type="FunFam" id="3.80.10.10:FF:000383">
    <property type="entry name" value="Leucine-rich repeat receptor protein kinase EMS1"/>
    <property type="match status" value="1"/>
</dbReference>
<dbReference type="InterPro" id="IPR001611">
    <property type="entry name" value="Leu-rich_rpt"/>
</dbReference>
<dbReference type="SUPFAM" id="SSF52047">
    <property type="entry name" value="RNI-like"/>
    <property type="match status" value="2"/>
</dbReference>
<evidence type="ECO:0000256" key="4">
    <source>
        <dbReference type="ARBA" id="ARBA00022553"/>
    </source>
</evidence>
<evidence type="ECO:0000256" key="8">
    <source>
        <dbReference type="ARBA" id="ARBA00022737"/>
    </source>
</evidence>
<comment type="subcellular location">
    <subcellularLocation>
        <location evidence="1">Cell membrane</location>
        <topology evidence="1">Single-pass type I membrane protein</topology>
    </subcellularLocation>
</comment>
<dbReference type="PRINTS" id="PR00019">
    <property type="entry name" value="LEURICHRPT"/>
</dbReference>
<dbReference type="SUPFAM" id="SSF52058">
    <property type="entry name" value="L domain-like"/>
    <property type="match status" value="1"/>
</dbReference>
<keyword evidence="16" id="KW-0675">Receptor</keyword>
<evidence type="ECO:0000256" key="9">
    <source>
        <dbReference type="ARBA" id="ARBA00022989"/>
    </source>
</evidence>
<dbReference type="InterPro" id="IPR003591">
    <property type="entry name" value="Leu-rich_rpt_typical-subtyp"/>
</dbReference>
<feature type="domain" description="Leucine-rich repeat-containing N-terminal plant-type" evidence="14">
    <location>
        <begin position="46"/>
        <end position="83"/>
    </location>
</feature>
<dbReference type="FunFam" id="3.80.10.10:FF:000095">
    <property type="entry name" value="LRR receptor-like serine/threonine-protein kinase GSO1"/>
    <property type="match status" value="1"/>
</dbReference>
<keyword evidence="11" id="KW-0325">Glycoprotein</keyword>
<evidence type="ECO:0000256" key="7">
    <source>
        <dbReference type="ARBA" id="ARBA00022729"/>
    </source>
</evidence>
<dbReference type="GO" id="GO:0005886">
    <property type="term" value="C:plasma membrane"/>
    <property type="evidence" value="ECO:0007669"/>
    <property type="project" value="UniProtKB-SubCell"/>
</dbReference>
<evidence type="ECO:0000256" key="3">
    <source>
        <dbReference type="ARBA" id="ARBA00022475"/>
    </source>
</evidence>
<dbReference type="Pfam" id="PF13855">
    <property type="entry name" value="LRR_8"/>
    <property type="match status" value="2"/>
</dbReference>
<evidence type="ECO:0000256" key="12">
    <source>
        <dbReference type="SAM" id="Phobius"/>
    </source>
</evidence>
<keyword evidence="7 13" id="KW-0732">Signal</keyword>
<keyword evidence="5" id="KW-0433">Leucine-rich repeat</keyword>
<dbReference type="FunFam" id="3.80.10.10:FF:000041">
    <property type="entry name" value="LRR receptor-like serine/threonine-protein kinase ERECTA"/>
    <property type="match status" value="1"/>
</dbReference>
<keyword evidence="3" id="KW-1003">Cell membrane</keyword>
<organism evidence="16">
    <name type="scientific">Anthurium amnicola</name>
    <dbReference type="NCBI Taxonomy" id="1678845"/>
    <lineage>
        <taxon>Eukaryota</taxon>
        <taxon>Viridiplantae</taxon>
        <taxon>Streptophyta</taxon>
        <taxon>Embryophyta</taxon>
        <taxon>Tracheophyta</taxon>
        <taxon>Spermatophyta</taxon>
        <taxon>Magnoliopsida</taxon>
        <taxon>Liliopsida</taxon>
        <taxon>Araceae</taxon>
        <taxon>Pothoideae</taxon>
        <taxon>Potheae</taxon>
        <taxon>Anthurium</taxon>
    </lineage>
</organism>
<dbReference type="SMART" id="SM00369">
    <property type="entry name" value="LRR_TYP"/>
    <property type="match status" value="11"/>
</dbReference>
<keyword evidence="4" id="KW-0597">Phosphoprotein</keyword>
<evidence type="ECO:0000256" key="13">
    <source>
        <dbReference type="SAM" id="SignalP"/>
    </source>
</evidence>
<feature type="domain" description="Disease resistance R13L4/SHOC-2-like LRR" evidence="15">
    <location>
        <begin position="185"/>
        <end position="366"/>
    </location>
</feature>
<dbReference type="InterPro" id="IPR055414">
    <property type="entry name" value="LRR_R13L4/SHOC2-like"/>
</dbReference>
<evidence type="ECO:0000259" key="15">
    <source>
        <dbReference type="Pfam" id="PF23598"/>
    </source>
</evidence>
<dbReference type="GO" id="GO:0007165">
    <property type="term" value="P:signal transduction"/>
    <property type="evidence" value="ECO:0007669"/>
    <property type="project" value="UniProtKB-ARBA"/>
</dbReference>
<dbReference type="Pfam" id="PF08263">
    <property type="entry name" value="LRRNT_2"/>
    <property type="match status" value="1"/>
</dbReference>
<proteinExistence type="inferred from homology"/>
<protein>
    <submittedName>
        <fullName evidence="16">Receptor-like protein 12</fullName>
    </submittedName>
</protein>
<name>A0A1D1YXR8_9ARAE</name>
<dbReference type="InterPro" id="IPR046956">
    <property type="entry name" value="RLP23-like"/>
</dbReference>
<evidence type="ECO:0000256" key="10">
    <source>
        <dbReference type="ARBA" id="ARBA00023136"/>
    </source>
</evidence>
<feature type="non-terminal residue" evidence="16">
    <location>
        <position position="1"/>
    </location>
</feature>
<dbReference type="Pfam" id="PF23598">
    <property type="entry name" value="LRR_14"/>
    <property type="match status" value="1"/>
</dbReference>
<keyword evidence="9 12" id="KW-1133">Transmembrane helix</keyword>
<evidence type="ECO:0000313" key="16">
    <source>
        <dbReference type="EMBL" id="JAT59453.1"/>
    </source>
</evidence>
<evidence type="ECO:0000256" key="11">
    <source>
        <dbReference type="ARBA" id="ARBA00023180"/>
    </source>
</evidence>
<dbReference type="AlphaFoldDB" id="A0A1D1YXR8"/>
<feature type="transmembrane region" description="Helical" evidence="12">
    <location>
        <begin position="951"/>
        <end position="973"/>
    </location>
</feature>
<keyword evidence="6 12" id="KW-0812">Transmembrane</keyword>
<keyword evidence="8" id="KW-0677">Repeat</keyword>
<dbReference type="FunFam" id="3.80.10.10:FF:000111">
    <property type="entry name" value="LRR receptor-like serine/threonine-protein kinase ERECTA"/>
    <property type="match status" value="1"/>
</dbReference>
<feature type="signal peptide" evidence="13">
    <location>
        <begin position="1"/>
        <end position="30"/>
    </location>
</feature>
<reference evidence="16" key="1">
    <citation type="submission" date="2015-07" db="EMBL/GenBank/DDBJ databases">
        <title>Transcriptome Assembly of Anthurium amnicola.</title>
        <authorList>
            <person name="Suzuki J."/>
        </authorList>
    </citation>
    <scope>NUCLEOTIDE SEQUENCE</scope>
</reference>
<evidence type="ECO:0000259" key="14">
    <source>
        <dbReference type="Pfam" id="PF08263"/>
    </source>
</evidence>
<dbReference type="PANTHER" id="PTHR48063">
    <property type="entry name" value="LRR RECEPTOR-LIKE KINASE"/>
    <property type="match status" value="1"/>
</dbReference>
<evidence type="ECO:0000256" key="1">
    <source>
        <dbReference type="ARBA" id="ARBA00004251"/>
    </source>
</evidence>
<dbReference type="PROSITE" id="PS51450">
    <property type="entry name" value="LRR"/>
    <property type="match status" value="2"/>
</dbReference>
<dbReference type="Gene3D" id="3.80.10.10">
    <property type="entry name" value="Ribonuclease Inhibitor"/>
    <property type="match status" value="3"/>
</dbReference>
<comment type="similarity">
    <text evidence="2">Belongs to the RLP family.</text>
</comment>
<accession>A0A1D1YXR8</accession>
<dbReference type="SMART" id="SM00365">
    <property type="entry name" value="LRR_SD22"/>
    <property type="match status" value="6"/>
</dbReference>
<gene>
    <name evidence="16" type="primary">RLP12_9</name>
    <name evidence="16" type="ORF">g.6600</name>
</gene>
<feature type="chain" id="PRO_5008900557" evidence="13">
    <location>
        <begin position="31"/>
        <end position="999"/>
    </location>
</feature>
<evidence type="ECO:0000256" key="6">
    <source>
        <dbReference type="ARBA" id="ARBA00022692"/>
    </source>
</evidence>
<dbReference type="Pfam" id="PF00560">
    <property type="entry name" value="LRR_1"/>
    <property type="match status" value="6"/>
</dbReference>
<keyword evidence="10 12" id="KW-0472">Membrane</keyword>
<dbReference type="InterPro" id="IPR032675">
    <property type="entry name" value="LRR_dom_sf"/>
</dbReference>
<evidence type="ECO:0000256" key="5">
    <source>
        <dbReference type="ARBA" id="ARBA00022614"/>
    </source>
</evidence>
<dbReference type="EMBL" id="GDJX01008483">
    <property type="protein sequence ID" value="JAT59453.1"/>
    <property type="molecule type" value="Transcribed_RNA"/>
</dbReference>
<sequence length="999" mass="108444">EREGGSTMRGGSSGASLPLALLVCIAATAAARFTSVTADTSRRCREDERRALLDIRRGLTDPAGRLSSWAGFHCCTWRGVACSGKTGHVVGLDLRNPSFDVPPLGGNISSSLLKLKRLTYLDLSKNYFDGAGIPVFLGSLPRLRYLSLADARFGGSIPPQLGNLTNLRYLDFHWTYIPRRRFYSKSLRWLTHLSSLRFLDLSRVDLSEATDWLQSVNSLANLRVLNLEGSSLSNLPPAPLPHVNLSSLARLSLSMNVLGPEIPGWLYNISKLEKINLRGTRLQGPISPALGNLPYLRDLQLGFNDMEGPLPRTFRNLCSLRTLDLSSNKMGGEVSGVMEGLSGCTRYSLETLGFEGNQLTGHLPHWLGEFGNLRALHLSGNLINGSIPWSIGGLSSLRELSLGGNRLEGPVPTSLGQLSNLVLLDLGFNSLTGAISDAHLANMPGLEALILSSNSLVVNLSSSFVPRFQLQNIHLDSCQLGTQFPSWLQTQHRFSTLDISVTGISDTMPDWFWNLSSQPYYVNVSHNNISGNLSVLPKFPGISMLDLSSNNFQGPLPQLDPEVDYLYLSHNSFSGSLLPLLNTTSYMLSAISLSNNLVGGSIPASICQMLFLDVLDLSDNNLTGEIPTCWSNLSRLGFLNLARNSLHGTIPDSLGSLSSLQSLHLNENHLRGGIPSSLRKCGMLVILDLGENMLTGNIPAWIGEHLQQLRMLRLRSNMLHGPIPTELANLSHLQVLDLANNGLSGIIPWGFGNFSGMATEVMTSTQPFAVARGSDTRGFVNFALGATYVDGTVITTKGREFMYDRTLFLVTSLDLSSNSLSGGIPEDLLKLVGLRTLNLSGNHLTGNIPEKIGNMRSLETLDLSENQLSGSIPPSLSALNSLSHLNLSNNNLSGRIPSGNQLQVLPDPSIYEGNPGLCGLPLQKMCPGDGKSPVPTEDMDGGHQDESDVPFFYLGMGLGVPVGFWVFLGSLCFKRSWRATYFKHIDLVAHKLSCIFSTS</sequence>